<proteinExistence type="predicted"/>
<dbReference type="AlphaFoldDB" id="A0A1M4EED0"/>
<organism evidence="3">
    <name type="scientific">Nonomuraea gerenzanensis</name>
    <dbReference type="NCBI Taxonomy" id="93944"/>
    <lineage>
        <taxon>Bacteria</taxon>
        <taxon>Bacillati</taxon>
        <taxon>Actinomycetota</taxon>
        <taxon>Actinomycetes</taxon>
        <taxon>Streptosporangiales</taxon>
        <taxon>Streptosporangiaceae</taxon>
        <taxon>Nonomuraea</taxon>
    </lineage>
</organism>
<evidence type="ECO:0000256" key="1">
    <source>
        <dbReference type="SAM" id="MobiDB-lite"/>
    </source>
</evidence>
<feature type="compositionally biased region" description="Acidic residues" evidence="1">
    <location>
        <begin position="87"/>
        <end position="101"/>
    </location>
</feature>
<keyword evidence="2" id="KW-0732">Signal</keyword>
<feature type="signal peptide" evidence="2">
    <location>
        <begin position="1"/>
        <end position="26"/>
    </location>
</feature>
<dbReference type="RefSeq" id="WP_225266098.1">
    <property type="nucleotide sequence ID" value="NZ_CP084058.1"/>
</dbReference>
<name>A0A1M4EED0_9ACTN</name>
<reference evidence="3" key="1">
    <citation type="submission" date="2016-04" db="EMBL/GenBank/DDBJ databases">
        <authorList>
            <person name="Evans L.H."/>
            <person name="Alamgir A."/>
            <person name="Owens N."/>
            <person name="Weber N.D."/>
            <person name="Virtaneva K."/>
            <person name="Barbian K."/>
            <person name="Babar A."/>
            <person name="Rosenke K."/>
        </authorList>
    </citation>
    <scope>NUCLEOTIDE SEQUENCE</scope>
    <source>
        <strain evidence="3">Nono1</strain>
    </source>
</reference>
<dbReference type="EMBL" id="LT559118">
    <property type="protein sequence ID" value="SBO97327.1"/>
    <property type="molecule type" value="Genomic_DNA"/>
</dbReference>
<evidence type="ECO:0008006" key="4">
    <source>
        <dbReference type="Google" id="ProtNLM"/>
    </source>
</evidence>
<feature type="chain" id="PRO_5039120411" description="Secreted protein" evidence="2">
    <location>
        <begin position="27"/>
        <end position="109"/>
    </location>
</feature>
<gene>
    <name evidence="3" type="ORF">BN4615_P6843</name>
</gene>
<protein>
    <recommendedName>
        <fullName evidence="4">Secreted protein</fullName>
    </recommendedName>
</protein>
<evidence type="ECO:0000313" key="3">
    <source>
        <dbReference type="EMBL" id="SBO97327.1"/>
    </source>
</evidence>
<sequence length="109" mass="11627">MRKSLTAAGGALLAAAVLFGTAGSVAADEGKDWVWSEHWAKHPQHCGLGMNDDSTYQHVTKHGVFAGTRDADVCKKLESKDYRENWAGDDDDDDDNGDDGGDNGGAIFD</sequence>
<accession>A0A1M4EED0</accession>
<evidence type="ECO:0000256" key="2">
    <source>
        <dbReference type="SAM" id="SignalP"/>
    </source>
</evidence>
<feature type="region of interest" description="Disordered" evidence="1">
    <location>
        <begin position="84"/>
        <end position="109"/>
    </location>
</feature>